<name>A0ABY2WWE7_9RHOB</name>
<evidence type="ECO:0000313" key="2">
    <source>
        <dbReference type="Proteomes" id="UP001193035"/>
    </source>
</evidence>
<dbReference type="RefSeq" id="WP_138842990.1">
    <property type="nucleotide sequence ID" value="NZ_VCPD01000004.1"/>
</dbReference>
<proteinExistence type="predicted"/>
<dbReference type="SUPFAM" id="SSF55298">
    <property type="entry name" value="YjgF-like"/>
    <property type="match status" value="1"/>
</dbReference>
<protein>
    <submittedName>
        <fullName evidence="1">RidA family protein</fullName>
    </submittedName>
</protein>
<keyword evidence="2" id="KW-1185">Reference proteome</keyword>
<reference evidence="1 2" key="1">
    <citation type="submission" date="2019-05" db="EMBL/GenBank/DDBJ databases">
        <title>Ruegeria sp. nov., isolated from tidal flat.</title>
        <authorList>
            <person name="Kim W."/>
        </authorList>
    </citation>
    <scope>NUCLEOTIDE SEQUENCE [LARGE SCALE GENOMIC DNA]</scope>
    <source>
        <strain evidence="1 2">CAU 1488</strain>
    </source>
</reference>
<organism evidence="1 2">
    <name type="scientific">Ruegeria sediminis</name>
    <dbReference type="NCBI Taxonomy" id="2583820"/>
    <lineage>
        <taxon>Bacteria</taxon>
        <taxon>Pseudomonadati</taxon>
        <taxon>Pseudomonadota</taxon>
        <taxon>Alphaproteobacteria</taxon>
        <taxon>Rhodobacterales</taxon>
        <taxon>Roseobacteraceae</taxon>
        <taxon>Ruegeria</taxon>
    </lineage>
</organism>
<accession>A0ABY2WWE7</accession>
<dbReference type="Gene3D" id="3.30.1330.40">
    <property type="entry name" value="RutC-like"/>
    <property type="match status" value="1"/>
</dbReference>
<comment type="caution">
    <text evidence="1">The sequence shown here is derived from an EMBL/GenBank/DDBJ whole genome shotgun (WGS) entry which is preliminary data.</text>
</comment>
<dbReference type="PANTHER" id="PTHR43857">
    <property type="entry name" value="BLR7761 PROTEIN"/>
    <property type="match status" value="1"/>
</dbReference>
<sequence>MSNQVIHPEGWAPAKGYANGILCDDGTLYVGGQIGWTAEQKFESDDFIGQMEQALRNIVDIVRAAGGRPEDITRLTWYVTDKKEYLARQREVGETYRKIMGRHFPAMTMVVVAGLVEDEALVEIEATAKLEKRL</sequence>
<evidence type="ECO:0000313" key="1">
    <source>
        <dbReference type="EMBL" id="TMV07077.1"/>
    </source>
</evidence>
<dbReference type="CDD" id="cd00448">
    <property type="entry name" value="YjgF_YER057c_UK114_family"/>
    <property type="match status" value="1"/>
</dbReference>
<dbReference type="InterPro" id="IPR006175">
    <property type="entry name" value="YjgF/YER057c/UK114"/>
</dbReference>
<dbReference type="PANTHER" id="PTHR43857:SF1">
    <property type="entry name" value="YJGH FAMILY PROTEIN"/>
    <property type="match status" value="1"/>
</dbReference>
<dbReference type="EMBL" id="VCPD01000004">
    <property type="protein sequence ID" value="TMV07077.1"/>
    <property type="molecule type" value="Genomic_DNA"/>
</dbReference>
<dbReference type="InterPro" id="IPR035959">
    <property type="entry name" value="RutC-like_sf"/>
</dbReference>
<dbReference type="Proteomes" id="UP001193035">
    <property type="component" value="Unassembled WGS sequence"/>
</dbReference>
<dbReference type="Pfam" id="PF01042">
    <property type="entry name" value="Ribonuc_L-PSP"/>
    <property type="match status" value="1"/>
</dbReference>
<gene>
    <name evidence="1" type="ORF">FGK63_13270</name>
</gene>